<keyword evidence="5" id="KW-1185">Reference proteome</keyword>
<dbReference type="PANTHER" id="PTHR13370:SF3">
    <property type="entry name" value="TRNA (GUANINE(10)-N2)-METHYLTRANSFERASE HOMOLOG"/>
    <property type="match status" value="1"/>
</dbReference>
<dbReference type="InterPro" id="IPR059073">
    <property type="entry name" value="TRMT11_N"/>
</dbReference>
<dbReference type="OrthoDB" id="333024at2759"/>
<accession>A0A8H8DLY7</accession>
<dbReference type="Proteomes" id="UP000673691">
    <property type="component" value="Unassembled WGS sequence"/>
</dbReference>
<dbReference type="AlphaFoldDB" id="A0A8H8DLY7"/>
<sequence>ATSARASFLFFALPPRLPRTTLRRRPFSADSPGAAGSHGALPHRACTGARGVQACRTEVPLGVGGGPAGRRGAGTVRPSGNCVVRAFTHWKSPFWCIDLQSREQARKLVRRAILVKSVRALLRARQKFPRGFGLVPLQTVYELWGTGKDLASLIESVKNESADRWVRNYSRTNPATAGTRGIGAGVWLKCARMTHPTGPGSPAQAEFANCRYRWDVITFGNTTSWNHQQNVIRSFHFIPLDGKVDLVSPEAEFDVIEDFGLLEGSSGRPASRPYRWFVGFKVCTGNRNLIKTYDLKKRSYLGNTAMDPELSLIMANLALVKCLRNPFKGTGTLQARRD</sequence>
<comment type="caution">
    <text evidence="4">The sequence shown here is derived from an EMBL/GenBank/DDBJ whole genome shotgun (WGS) entry which is preliminary data.</text>
</comment>
<evidence type="ECO:0000256" key="2">
    <source>
        <dbReference type="ARBA" id="ARBA00022679"/>
    </source>
</evidence>
<dbReference type="EMBL" id="JAEFCI010001004">
    <property type="protein sequence ID" value="KAG5463190.1"/>
    <property type="molecule type" value="Genomic_DNA"/>
</dbReference>
<feature type="non-terminal residue" evidence="4">
    <location>
        <position position="1"/>
    </location>
</feature>
<dbReference type="PANTHER" id="PTHR13370">
    <property type="entry name" value="RNA METHYLASE-RELATED"/>
    <property type="match status" value="1"/>
</dbReference>
<proteinExistence type="predicted"/>
<reference evidence="4 5" key="1">
    <citation type="journal article" name="Sci. Rep.">
        <title>Genome-scale phylogenetic analyses confirm Olpidium as the closest living zoosporic fungus to the non-flagellated, terrestrial fungi.</title>
        <authorList>
            <person name="Chang Y."/>
            <person name="Rochon D."/>
            <person name="Sekimoto S."/>
            <person name="Wang Y."/>
            <person name="Chovatia M."/>
            <person name="Sandor L."/>
            <person name="Salamov A."/>
            <person name="Grigoriev I.V."/>
            <person name="Stajich J.E."/>
            <person name="Spatafora J.W."/>
        </authorList>
    </citation>
    <scope>NUCLEOTIDE SEQUENCE [LARGE SCALE GENOMIC DNA]</scope>
    <source>
        <strain evidence="4">S191</strain>
    </source>
</reference>
<keyword evidence="2" id="KW-0808">Transferase</keyword>
<dbReference type="GO" id="GO:0032259">
    <property type="term" value="P:methylation"/>
    <property type="evidence" value="ECO:0007669"/>
    <property type="project" value="UniProtKB-KW"/>
</dbReference>
<gene>
    <name evidence="4" type="ORF">BJ554DRAFT_1140</name>
</gene>
<evidence type="ECO:0000313" key="5">
    <source>
        <dbReference type="Proteomes" id="UP000673691"/>
    </source>
</evidence>
<keyword evidence="1" id="KW-0489">Methyltransferase</keyword>
<name>A0A8H8DLY7_9FUNG</name>
<dbReference type="GO" id="GO:0005737">
    <property type="term" value="C:cytoplasm"/>
    <property type="evidence" value="ECO:0007669"/>
    <property type="project" value="TreeGrafter"/>
</dbReference>
<dbReference type="GO" id="GO:0008168">
    <property type="term" value="F:methyltransferase activity"/>
    <property type="evidence" value="ECO:0007669"/>
    <property type="project" value="UniProtKB-KW"/>
</dbReference>
<evidence type="ECO:0000313" key="4">
    <source>
        <dbReference type="EMBL" id="KAG5463190.1"/>
    </source>
</evidence>
<protein>
    <recommendedName>
        <fullName evidence="3">tRNA (guanine(10)-N(2))-methyltransferase TRMT11 N-terminal domain-containing protein</fullName>
    </recommendedName>
</protein>
<organism evidence="4 5">
    <name type="scientific">Olpidium bornovanus</name>
    <dbReference type="NCBI Taxonomy" id="278681"/>
    <lineage>
        <taxon>Eukaryota</taxon>
        <taxon>Fungi</taxon>
        <taxon>Fungi incertae sedis</taxon>
        <taxon>Olpidiomycota</taxon>
        <taxon>Olpidiomycotina</taxon>
        <taxon>Olpidiomycetes</taxon>
        <taxon>Olpidiales</taxon>
        <taxon>Olpidiaceae</taxon>
        <taxon>Olpidium</taxon>
    </lineage>
</organism>
<feature type="domain" description="tRNA (guanine(10)-N(2))-methyltransferase TRMT11 N-terminal" evidence="3">
    <location>
        <begin position="205"/>
        <end position="287"/>
    </location>
</feature>
<evidence type="ECO:0000256" key="1">
    <source>
        <dbReference type="ARBA" id="ARBA00022603"/>
    </source>
</evidence>
<dbReference type="Pfam" id="PF25904">
    <property type="entry name" value="Tmrp11_N"/>
    <property type="match status" value="1"/>
</dbReference>
<evidence type="ECO:0000259" key="3">
    <source>
        <dbReference type="Pfam" id="PF25904"/>
    </source>
</evidence>